<dbReference type="NCBIfam" id="NF038055">
    <property type="entry name" value="T3SS_SctB_pilot"/>
    <property type="match status" value="1"/>
</dbReference>
<dbReference type="RefSeq" id="WP_273912832.1">
    <property type="nucleotide sequence ID" value="NZ_JAMDGX010000071.1"/>
</dbReference>
<evidence type="ECO:0000313" key="2">
    <source>
        <dbReference type="EMBL" id="MDD0993710.1"/>
    </source>
</evidence>
<keyword evidence="1" id="KW-0175">Coiled coil</keyword>
<protein>
    <submittedName>
        <fullName evidence="2">YopD family type III secretion system translocon subunit</fullName>
    </submittedName>
</protein>
<comment type="caution">
    <text evidence="2">The sequence shown here is derived from an EMBL/GenBank/DDBJ whole genome shotgun (WGS) entry which is preliminary data.</text>
</comment>
<dbReference type="Proteomes" id="UP001148203">
    <property type="component" value="Unassembled WGS sequence"/>
</dbReference>
<organism evidence="2 3">
    <name type="scientific">Pseudomonas fontis</name>
    <dbReference type="NCBI Taxonomy" id="2942633"/>
    <lineage>
        <taxon>Bacteria</taxon>
        <taxon>Pseudomonadati</taxon>
        <taxon>Pseudomonadota</taxon>
        <taxon>Gammaproteobacteria</taxon>
        <taxon>Pseudomonadales</taxon>
        <taxon>Pseudomonadaceae</taxon>
        <taxon>Pseudomonas</taxon>
    </lineage>
</organism>
<proteinExistence type="predicted"/>
<keyword evidence="3" id="KW-1185">Reference proteome</keyword>
<dbReference type="Pfam" id="PF05844">
    <property type="entry name" value="YopD"/>
    <property type="match status" value="2"/>
</dbReference>
<gene>
    <name evidence="2" type="ORF">M5G11_24585</name>
</gene>
<dbReference type="InterPro" id="IPR008898">
    <property type="entry name" value="YopD-like"/>
</dbReference>
<evidence type="ECO:0000313" key="3">
    <source>
        <dbReference type="Proteomes" id="UP001148203"/>
    </source>
</evidence>
<accession>A0ABT5NZV5</accession>
<reference evidence="2 3" key="1">
    <citation type="submission" date="2022-05" db="EMBL/GenBank/DDBJ databases">
        <title>Novel Pseudomonas spp. Isolated from a Rainbow Trout Aquaculture Facility.</title>
        <authorList>
            <person name="Testerman T."/>
            <person name="Graf J."/>
        </authorList>
    </citation>
    <scope>NUCLEOTIDE SEQUENCE [LARGE SCALE GENOMIC DNA]</scope>
    <source>
        <strain evidence="2 3">ID681</strain>
    </source>
</reference>
<sequence length="312" mass="34067">MSIEVTTRHAIDSTFALQPFASAVRKDEMAYRAGALKQPNAVDLEKANLDRPQAKVDDKIRQVLSKLDLDTAMLLLIWQANKDAKHMYMTLRSIESQASLESKKAQVAEMYNSGNWMIAGAAMSGVTGLLGSGMSVAGFSSSLESASRMKRVNSDITGLEKKLAAIDTLKPAINKADIAVDVDLKPKLKDMSDAEFFAGFDRHRLEGSVAQSKARLEVLGERQKKTEQLVEQFKAHSMSINGVVNSSLQAKQAFIQGDGKEHDIDANEHDGNKQKAADIIRALEDSQKELSQLMKEITESVNQAMRAASGVA</sequence>
<feature type="coiled-coil region" evidence="1">
    <location>
        <begin position="276"/>
        <end position="303"/>
    </location>
</feature>
<evidence type="ECO:0000256" key="1">
    <source>
        <dbReference type="SAM" id="Coils"/>
    </source>
</evidence>
<name>A0ABT5NZV5_9PSED</name>
<dbReference type="EMBL" id="JAMDGY010000104">
    <property type="protein sequence ID" value="MDD0993710.1"/>
    <property type="molecule type" value="Genomic_DNA"/>
</dbReference>